<sequence>MGYYGQGCDKSCPGLVEDASGTVECNGNGLCNVTTFKCECNEGDFVPETCAPKQSSCEHGSLEDGLCICDTDYYGDRCSVHCSWQEECHKHGICSKSGQCECVYGFSGTKCDTECNRASTCHGHGDCVGGGYCVCDAGYEGEYCEKKEADYSMVVLLFVVANVVVAFLCAPQFNPDQLAARRKHEAGQSLLQPSTASSAMPAVKVTVNSPQDKWVCPACAFSNPASAKKCVVCNSERGATKKKEEKEDIFGDDEEEVSIKRTRKGGQKTGRSSRAKEVKAAVEEPKKEDAAIPANLELLPVDAKEGEKEVFSNESIRIAIVMKKFDTPNLFNVLCRFYTLGDQITDFSATFSAPKYIMMNSYPLSSSTITADAPATQQLVCLLTEEKELKVRISGLFMLDGKQVSLQTGSITIM</sequence>
<keyword evidence="7 13" id="KW-0863">Zinc-finger</keyword>
<dbReference type="InterPro" id="IPR001876">
    <property type="entry name" value="Znf_RanBP2"/>
</dbReference>
<evidence type="ECO:0000256" key="11">
    <source>
        <dbReference type="ARBA" id="ARBA00023157"/>
    </source>
</evidence>
<evidence type="ECO:0000256" key="7">
    <source>
        <dbReference type="ARBA" id="ARBA00022771"/>
    </source>
</evidence>
<keyword evidence="2" id="KW-0813">Transport</keyword>
<feature type="compositionally biased region" description="Basic and acidic residues" evidence="16">
    <location>
        <begin position="274"/>
        <end position="286"/>
    </location>
</feature>
<dbReference type="OrthoDB" id="202825at2759"/>
<dbReference type="STRING" id="478820.A0A196SHP2"/>
<keyword evidence="11 12" id="KW-1015">Disulfide bond</keyword>
<feature type="domain" description="GAE" evidence="19">
    <location>
        <begin position="303"/>
        <end position="414"/>
    </location>
</feature>
<dbReference type="InterPro" id="IPR000742">
    <property type="entry name" value="EGF"/>
</dbReference>
<feature type="domain" description="RanBP2-type" evidence="20">
    <location>
        <begin position="210"/>
        <end position="239"/>
    </location>
</feature>
<dbReference type="PANTHER" id="PTHR11219">
    <property type="entry name" value="TENEURIN AND N-ACETYLGLUCOSAMINE-1-PHOSPHODIESTER ALPHA-N-ACETYLGLUCOSAMINIDASE"/>
    <property type="match status" value="1"/>
</dbReference>
<dbReference type="Pfam" id="PF00641">
    <property type="entry name" value="Zn_ribbon_RanBP"/>
    <property type="match status" value="1"/>
</dbReference>
<dbReference type="PANTHER" id="PTHR11219:SF69">
    <property type="entry name" value="TENEURIN-A"/>
    <property type="match status" value="1"/>
</dbReference>
<evidence type="ECO:0000256" key="8">
    <source>
        <dbReference type="ARBA" id="ARBA00022833"/>
    </source>
</evidence>
<keyword evidence="3 15" id="KW-0217">Developmental protein</keyword>
<dbReference type="GO" id="GO:0016192">
    <property type="term" value="P:vesicle-mediated transport"/>
    <property type="evidence" value="ECO:0007669"/>
    <property type="project" value="InterPro"/>
</dbReference>
<gene>
    <name evidence="22" type="ORF">AV274_1735</name>
</gene>
<evidence type="ECO:0000256" key="1">
    <source>
        <dbReference type="ARBA" id="ARBA00004555"/>
    </source>
</evidence>
<dbReference type="InterPro" id="IPR001774">
    <property type="entry name" value="DSL"/>
</dbReference>
<evidence type="ECO:0000256" key="4">
    <source>
        <dbReference type="ARBA" id="ARBA00022536"/>
    </source>
</evidence>
<dbReference type="InterPro" id="IPR008153">
    <property type="entry name" value="GAE_dom"/>
</dbReference>
<keyword evidence="9" id="KW-0653">Protein transport</keyword>
<feature type="transmembrane region" description="Helical" evidence="17">
    <location>
        <begin position="151"/>
        <end position="173"/>
    </location>
</feature>
<dbReference type="InterPro" id="IPR008152">
    <property type="entry name" value="Clathrin_a/b/g-adaptin_app_Ig"/>
</dbReference>
<feature type="disulfide bond" evidence="12">
    <location>
        <begin position="111"/>
        <end position="121"/>
    </location>
</feature>
<dbReference type="GO" id="GO:0007154">
    <property type="term" value="P:cell communication"/>
    <property type="evidence" value="ECO:0007669"/>
    <property type="project" value="InterPro"/>
</dbReference>
<evidence type="ECO:0000313" key="22">
    <source>
        <dbReference type="EMBL" id="OAO16560.1"/>
    </source>
</evidence>
<reference evidence="22 23" key="1">
    <citation type="submission" date="2016-05" db="EMBL/GenBank/DDBJ databases">
        <title>Nuclear genome of Blastocystis sp. subtype 1 NandII.</title>
        <authorList>
            <person name="Gentekaki E."/>
            <person name="Curtis B."/>
            <person name="Stairs C."/>
            <person name="Eme L."/>
            <person name="Herman E."/>
            <person name="Klimes V."/>
            <person name="Arias M.C."/>
            <person name="Elias M."/>
            <person name="Hilliou F."/>
            <person name="Klute M."/>
            <person name="Malik S.-B."/>
            <person name="Pightling A."/>
            <person name="Rachubinski R."/>
            <person name="Salas D."/>
            <person name="Schlacht A."/>
            <person name="Suga H."/>
            <person name="Archibald J."/>
            <person name="Ball S.G."/>
            <person name="Clark G."/>
            <person name="Dacks J."/>
            <person name="Van Der Giezen M."/>
            <person name="Tsaousis A."/>
            <person name="Roger A."/>
        </authorList>
    </citation>
    <scope>NUCLEOTIDE SEQUENCE [LARGE SCALE GENOMIC DNA]</scope>
    <source>
        <strain evidence="23">ATCC 50177 / NandII</strain>
    </source>
</reference>
<keyword evidence="15" id="KW-0732">Signal</keyword>
<evidence type="ECO:0000259" key="20">
    <source>
        <dbReference type="PROSITE" id="PS50199"/>
    </source>
</evidence>
<dbReference type="SUPFAM" id="SSF49348">
    <property type="entry name" value="Clathrin adaptor appendage domain"/>
    <property type="match status" value="1"/>
</dbReference>
<dbReference type="PROSITE" id="PS00022">
    <property type="entry name" value="EGF_1"/>
    <property type="match status" value="1"/>
</dbReference>
<dbReference type="SMART" id="SM00181">
    <property type="entry name" value="EGF"/>
    <property type="match status" value="3"/>
</dbReference>
<evidence type="ECO:0000256" key="9">
    <source>
        <dbReference type="ARBA" id="ARBA00022927"/>
    </source>
</evidence>
<evidence type="ECO:0000256" key="5">
    <source>
        <dbReference type="ARBA" id="ARBA00022723"/>
    </source>
</evidence>
<feature type="disulfide bond" evidence="12">
    <location>
        <begin position="135"/>
        <end position="144"/>
    </location>
</feature>
<name>A0A196SHP2_BLAHN</name>
<dbReference type="InterPro" id="IPR051216">
    <property type="entry name" value="Teneurin"/>
</dbReference>
<evidence type="ECO:0000259" key="18">
    <source>
        <dbReference type="PROSITE" id="PS50026"/>
    </source>
</evidence>
<dbReference type="Pfam" id="PF02883">
    <property type="entry name" value="Alpha_adaptinC2"/>
    <property type="match status" value="1"/>
</dbReference>
<dbReference type="Pfam" id="PF01414">
    <property type="entry name" value="DSL"/>
    <property type="match status" value="1"/>
</dbReference>
<dbReference type="Gene3D" id="4.10.1060.10">
    <property type="entry name" value="Zinc finger, RanBP2-type"/>
    <property type="match status" value="1"/>
</dbReference>
<evidence type="ECO:0000256" key="15">
    <source>
        <dbReference type="RuleBase" id="RU280815"/>
    </source>
</evidence>
<dbReference type="EMBL" id="LXWW01000075">
    <property type="protein sequence ID" value="OAO16560.1"/>
    <property type="molecule type" value="Genomic_DNA"/>
</dbReference>
<evidence type="ECO:0000256" key="17">
    <source>
        <dbReference type="SAM" id="Phobius"/>
    </source>
</evidence>
<dbReference type="GO" id="GO:0006886">
    <property type="term" value="P:intracellular protein transport"/>
    <property type="evidence" value="ECO:0007669"/>
    <property type="project" value="InterPro"/>
</dbReference>
<accession>A0A196SHP2</accession>
<comment type="caution">
    <text evidence="22">The sequence shown here is derived from an EMBL/GenBank/DDBJ whole genome shotgun (WGS) entry which is preliminary data.</text>
</comment>
<evidence type="ECO:0000256" key="3">
    <source>
        <dbReference type="ARBA" id="ARBA00022473"/>
    </source>
</evidence>
<evidence type="ECO:0000259" key="19">
    <source>
        <dbReference type="PROSITE" id="PS50180"/>
    </source>
</evidence>
<keyword evidence="4 12" id="KW-0245">EGF-like domain</keyword>
<dbReference type="Gene3D" id="2.10.25.10">
    <property type="entry name" value="Laminin"/>
    <property type="match status" value="2"/>
</dbReference>
<evidence type="ECO:0000259" key="21">
    <source>
        <dbReference type="PROSITE" id="PS51051"/>
    </source>
</evidence>
<keyword evidence="15 17" id="KW-0472">Membrane</keyword>
<organism evidence="22 23">
    <name type="scientific">Blastocystis sp. subtype 1 (strain ATCC 50177 / NandII)</name>
    <dbReference type="NCBI Taxonomy" id="478820"/>
    <lineage>
        <taxon>Eukaryota</taxon>
        <taxon>Sar</taxon>
        <taxon>Stramenopiles</taxon>
        <taxon>Bigyra</taxon>
        <taxon>Opalozoa</taxon>
        <taxon>Opalinata</taxon>
        <taxon>Blastocystidae</taxon>
        <taxon>Blastocystis</taxon>
    </lineage>
</organism>
<keyword evidence="15 17" id="KW-1133">Transmembrane helix</keyword>
<dbReference type="GO" id="GO:0008270">
    <property type="term" value="F:zinc ion binding"/>
    <property type="evidence" value="ECO:0007669"/>
    <property type="project" value="UniProtKB-KW"/>
</dbReference>
<evidence type="ECO:0000256" key="14">
    <source>
        <dbReference type="PROSITE-ProRule" id="PRU00377"/>
    </source>
</evidence>
<dbReference type="PROSITE" id="PS50199">
    <property type="entry name" value="ZF_RANBP2_2"/>
    <property type="match status" value="1"/>
</dbReference>
<dbReference type="PROSITE" id="PS01358">
    <property type="entry name" value="ZF_RANBP2_1"/>
    <property type="match status" value="1"/>
</dbReference>
<dbReference type="InterPro" id="IPR013041">
    <property type="entry name" value="Clathrin_app_Ig-like_sf"/>
</dbReference>
<keyword evidence="6 15" id="KW-0677">Repeat</keyword>
<dbReference type="Gene3D" id="2.60.40.1230">
    <property type="match status" value="1"/>
</dbReference>
<evidence type="ECO:0000256" key="2">
    <source>
        <dbReference type="ARBA" id="ARBA00022448"/>
    </source>
</evidence>
<feature type="disulfide bond" evidence="14">
    <location>
        <begin position="102"/>
        <end position="111"/>
    </location>
</feature>
<keyword evidence="5" id="KW-0479">Metal-binding</keyword>
<comment type="subcellular location">
    <subcellularLocation>
        <location evidence="1">Golgi apparatus</location>
    </subcellularLocation>
    <subcellularLocation>
        <location evidence="15">Membrane</location>
        <topology evidence="15">Single-pass type I membrane protein</topology>
    </subcellularLocation>
</comment>
<feature type="domain" description="EGF-like" evidence="18">
    <location>
        <begin position="107"/>
        <end position="145"/>
    </location>
</feature>
<evidence type="ECO:0000256" key="13">
    <source>
        <dbReference type="PROSITE-ProRule" id="PRU00322"/>
    </source>
</evidence>
<dbReference type="PROSITE" id="PS50026">
    <property type="entry name" value="EGF_3"/>
    <property type="match status" value="1"/>
</dbReference>
<keyword evidence="15 17" id="KW-0812">Transmembrane</keyword>
<evidence type="ECO:0000256" key="16">
    <source>
        <dbReference type="SAM" id="MobiDB-lite"/>
    </source>
</evidence>
<keyword evidence="23" id="KW-1185">Reference proteome</keyword>
<dbReference type="GO" id="GO:0016020">
    <property type="term" value="C:membrane"/>
    <property type="evidence" value="ECO:0007669"/>
    <property type="project" value="UniProtKB-SubCell"/>
</dbReference>
<dbReference type="AlphaFoldDB" id="A0A196SHP2"/>
<evidence type="ECO:0000256" key="10">
    <source>
        <dbReference type="ARBA" id="ARBA00023034"/>
    </source>
</evidence>
<feature type="region of interest" description="Disordered" evidence="16">
    <location>
        <begin position="261"/>
        <end position="286"/>
    </location>
</feature>
<keyword evidence="8" id="KW-0862">Zinc</keyword>
<protein>
    <recommendedName>
        <fullName evidence="15">Delta-like protein</fullName>
    </recommendedName>
</protein>
<evidence type="ECO:0000313" key="23">
    <source>
        <dbReference type="Proteomes" id="UP000078348"/>
    </source>
</evidence>
<dbReference type="PROSITE" id="PS01186">
    <property type="entry name" value="EGF_2"/>
    <property type="match status" value="1"/>
</dbReference>
<evidence type="ECO:0000256" key="6">
    <source>
        <dbReference type="ARBA" id="ARBA00022737"/>
    </source>
</evidence>
<evidence type="ECO:0000256" key="12">
    <source>
        <dbReference type="PROSITE-ProRule" id="PRU00076"/>
    </source>
</evidence>
<proteinExistence type="predicted"/>
<dbReference type="PROSITE" id="PS51051">
    <property type="entry name" value="DSL"/>
    <property type="match status" value="1"/>
</dbReference>
<dbReference type="GO" id="GO:0005794">
    <property type="term" value="C:Golgi apparatus"/>
    <property type="evidence" value="ECO:0007669"/>
    <property type="project" value="UniProtKB-SubCell"/>
</dbReference>
<feature type="domain" description="DSL" evidence="21">
    <location>
        <begin position="67"/>
        <end position="111"/>
    </location>
</feature>
<comment type="function">
    <text evidence="15">Putative Notch ligand involved in the mediation of Notch signaling.</text>
</comment>
<feature type="disulfide bond" evidence="14">
    <location>
        <begin position="82"/>
        <end position="94"/>
    </location>
</feature>
<dbReference type="SMART" id="SM00547">
    <property type="entry name" value="ZnF_RBZ"/>
    <property type="match status" value="1"/>
</dbReference>
<comment type="caution">
    <text evidence="12">Lacks conserved residue(s) required for the propagation of feature annotation.</text>
</comment>
<dbReference type="Proteomes" id="UP000078348">
    <property type="component" value="Unassembled WGS sequence"/>
</dbReference>
<feature type="disulfide bond" evidence="14">
    <location>
        <begin position="69"/>
        <end position="78"/>
    </location>
</feature>
<dbReference type="PROSITE" id="PS50180">
    <property type="entry name" value="GAE"/>
    <property type="match status" value="1"/>
</dbReference>
<keyword evidence="10" id="KW-0333">Golgi apparatus</keyword>